<protein>
    <recommendedName>
        <fullName evidence="7">Zn(2)-C6 fungal-type domain-containing protein</fullName>
    </recommendedName>
</protein>
<sequence>FGLSILFRPRYIIIPFKMTVLRQTLKVPHLGGTTVGFRSSASVLDPAKPTLVLVIPFTTTVDYYAPEFEDTTLTNKLNLIAIEPLGHGATRTGSEAFTYWDSALINLQLLEILGVDRVFAGGTSQGGWIAVQMALLAPQKVQGLVLIGTSMDSESPQSRDLGCWDGPSATSGFVKLGADMSPQHDDFEPGQGYYDFLMEIGYGKGLDASLRSFWEETIKTTYQGDEGKRRICMAAINLASRDGLYERLPYVKCPVIWLHGTADVVFSLANAQEGIKHFVNSPEARLVPLDKGVHFLSFTHPREVHENILEFTARWSRQGRLRQVLPKEETNANGFQIPKDLVTLNRLFDSAKNILAIVEAKKHRREDKAENTMMQEAVEVAAWTWVTFISYSNDYLGYLDPEKGQVTTNTHMTMQNKNVGAHLKREWRVPSRSPRRPSTPDSPDSHPPPTSIAYACMHGSIMKTGLSSNPPNNNSSPSLTHDITNAVASPSPSNPDGHAHKRRRVALACGTCRSRKSRCDGARPKCSLCRELGHECVYQQVGSSPNLTVGKEYVAQLEHRIEQIEEFLRPLREGRAEITPVKSFPLPEENDLYQHNGLATAGDPGKLPSHQGNHHNANEMGEADTSEDPIDGMAAISFQYEQDAGFFGPSSNIAFMRHISKAISQATYRNPSLLSVPSNDKHGSGMANPSPAHAHTEKTPHMKNSRGVNIYALPSEEQSWDLIEKYFSKTGQLLPFIHEQSVRETYFQMKRNDSTKVRRTWLGLLNIIFAIAMSLCTDSDMPAQQRIDQSDVFYQRANALCDRESRRNISLEMVQYLLILGQYLQGTQKSVQAWTTHGLAITAAFQLGIHSPEANKAFPALECEIRKRTWFGCVLLDRTLSMTFGRPCIIPQSYVRLDMPSHEMQVLGRIPQPETRAHRDGCFFNAAVQLYVVMYNVIDTSYDQNLGFSTSETSYDIVSKVLEGDRQLEEWRHGLVPSLGLHVLQKPLTARDIDLMTVDSVIFQRFNIVLSLRFHNLRILLHRKFLEKFLDKGGMAGSEVKFPQQVGVNSVHNCVESAIVIISTVHTVATTTGWHRGLLGAWNYSLYYTFNAGLVIFGALLVSSRESPKNPSLWEPVERSRPYLDLAADALRQLDSGNRVIERCVEYLSQLALALAALDSNPTPGNIPITTLTSTNASTYPDTIVPPSTHMVPFNGHPQFSLSQSPVSVDLGEFMIDSDLDYLGKVFFDLSHNNNNNTNSDNRASAVYQQPSGLYRG</sequence>
<dbReference type="SUPFAM" id="SSF57701">
    <property type="entry name" value="Zn2/Cys6 DNA-binding domain"/>
    <property type="match status" value="1"/>
</dbReference>
<dbReference type="GO" id="GO:0006351">
    <property type="term" value="P:DNA-templated transcription"/>
    <property type="evidence" value="ECO:0007669"/>
    <property type="project" value="InterPro"/>
</dbReference>
<dbReference type="PROSITE" id="PS50048">
    <property type="entry name" value="ZN2_CY6_FUNGAL_2"/>
    <property type="match status" value="1"/>
</dbReference>
<evidence type="ECO:0000256" key="1">
    <source>
        <dbReference type="ARBA" id="ARBA00022723"/>
    </source>
</evidence>
<keyword evidence="4" id="KW-0804">Transcription</keyword>
<dbReference type="InterPro" id="IPR000073">
    <property type="entry name" value="AB_hydrolase_1"/>
</dbReference>
<dbReference type="InterPro" id="IPR036864">
    <property type="entry name" value="Zn2-C6_fun-type_DNA-bd_sf"/>
</dbReference>
<keyword evidence="2" id="KW-0805">Transcription regulation</keyword>
<dbReference type="Proteomes" id="UP000509510">
    <property type="component" value="Chromosome IV"/>
</dbReference>
<dbReference type="Gene3D" id="3.40.50.1820">
    <property type="entry name" value="alpha/beta hydrolase"/>
    <property type="match status" value="1"/>
</dbReference>
<evidence type="ECO:0000256" key="5">
    <source>
        <dbReference type="ARBA" id="ARBA00023242"/>
    </source>
</evidence>
<evidence type="ECO:0000256" key="4">
    <source>
        <dbReference type="ARBA" id="ARBA00023163"/>
    </source>
</evidence>
<dbReference type="Pfam" id="PF00172">
    <property type="entry name" value="Zn_clus"/>
    <property type="match status" value="1"/>
</dbReference>
<accession>A0A7H8R227</accession>
<feature type="non-terminal residue" evidence="8">
    <location>
        <position position="1"/>
    </location>
</feature>
<feature type="compositionally biased region" description="Low complexity" evidence="6">
    <location>
        <begin position="467"/>
        <end position="478"/>
    </location>
</feature>
<proteinExistence type="predicted"/>
<dbReference type="GeneID" id="55994761"/>
<evidence type="ECO:0000256" key="3">
    <source>
        <dbReference type="ARBA" id="ARBA00023125"/>
    </source>
</evidence>
<dbReference type="AlphaFoldDB" id="A0A7H8R227"/>
<dbReference type="CDD" id="cd00067">
    <property type="entry name" value="GAL4"/>
    <property type="match status" value="1"/>
</dbReference>
<feature type="region of interest" description="Disordered" evidence="6">
    <location>
        <begin position="1234"/>
        <end position="1257"/>
    </location>
</feature>
<evidence type="ECO:0000256" key="2">
    <source>
        <dbReference type="ARBA" id="ARBA00023015"/>
    </source>
</evidence>
<dbReference type="RefSeq" id="XP_035346303.1">
    <property type="nucleotide sequence ID" value="XM_035490410.1"/>
</dbReference>
<dbReference type="GO" id="GO:0000981">
    <property type="term" value="F:DNA-binding transcription factor activity, RNA polymerase II-specific"/>
    <property type="evidence" value="ECO:0007669"/>
    <property type="project" value="InterPro"/>
</dbReference>
<dbReference type="PANTHER" id="PTHR47424">
    <property type="entry name" value="REGULATORY PROTEIN GAL4"/>
    <property type="match status" value="1"/>
</dbReference>
<feature type="compositionally biased region" description="Polar residues" evidence="6">
    <location>
        <begin position="479"/>
        <end position="491"/>
    </location>
</feature>
<evidence type="ECO:0000259" key="7">
    <source>
        <dbReference type="PROSITE" id="PS50048"/>
    </source>
</evidence>
<dbReference type="OrthoDB" id="3364175at2759"/>
<reference evidence="9" key="1">
    <citation type="submission" date="2020-06" db="EMBL/GenBank/DDBJ databases">
        <title>A chromosome-scale genome assembly of Talaromyces rugulosus W13939.</title>
        <authorList>
            <person name="Wang B."/>
            <person name="Guo L."/>
            <person name="Ye K."/>
            <person name="Wang L."/>
        </authorList>
    </citation>
    <scope>NUCLEOTIDE SEQUENCE [LARGE SCALE GENOMIC DNA]</scope>
    <source>
        <strain evidence="9">W13939</strain>
    </source>
</reference>
<keyword evidence="5" id="KW-0539">Nucleus</keyword>
<feature type="region of interest" description="Disordered" evidence="6">
    <location>
        <begin position="677"/>
        <end position="701"/>
    </location>
</feature>
<keyword evidence="9" id="KW-1185">Reference proteome</keyword>
<feature type="region of interest" description="Disordered" evidence="6">
    <location>
        <begin position="465"/>
        <end position="500"/>
    </location>
</feature>
<dbReference type="Pfam" id="PF00561">
    <property type="entry name" value="Abhydrolase_1"/>
    <property type="match status" value="1"/>
</dbReference>
<dbReference type="SMART" id="SM00066">
    <property type="entry name" value="GAL4"/>
    <property type="match status" value="1"/>
</dbReference>
<dbReference type="GO" id="GO:0000978">
    <property type="term" value="F:RNA polymerase II cis-regulatory region sequence-specific DNA binding"/>
    <property type="evidence" value="ECO:0007669"/>
    <property type="project" value="TreeGrafter"/>
</dbReference>
<evidence type="ECO:0000313" key="9">
    <source>
        <dbReference type="Proteomes" id="UP000509510"/>
    </source>
</evidence>
<dbReference type="GO" id="GO:0000435">
    <property type="term" value="P:positive regulation of transcription from RNA polymerase II promoter by galactose"/>
    <property type="evidence" value="ECO:0007669"/>
    <property type="project" value="TreeGrafter"/>
</dbReference>
<dbReference type="Pfam" id="PF04082">
    <property type="entry name" value="Fungal_trans"/>
    <property type="match status" value="1"/>
</dbReference>
<feature type="domain" description="Zn(2)-C6 fungal-type" evidence="7">
    <location>
        <begin position="508"/>
        <end position="538"/>
    </location>
</feature>
<dbReference type="SMART" id="SM00906">
    <property type="entry name" value="Fungal_trans"/>
    <property type="match status" value="1"/>
</dbReference>
<dbReference type="CDD" id="cd12148">
    <property type="entry name" value="fungal_TF_MHR"/>
    <property type="match status" value="1"/>
</dbReference>
<dbReference type="InterPro" id="IPR007219">
    <property type="entry name" value="XnlR_reg_dom"/>
</dbReference>
<name>A0A7H8R227_TALRU</name>
<dbReference type="InterPro" id="IPR029058">
    <property type="entry name" value="AB_hydrolase_fold"/>
</dbReference>
<keyword evidence="3" id="KW-0238">DNA-binding</keyword>
<dbReference type="PANTHER" id="PTHR47424:SF3">
    <property type="entry name" value="REGULATORY PROTEIN GAL4"/>
    <property type="match status" value="1"/>
</dbReference>
<keyword evidence="1" id="KW-0479">Metal-binding</keyword>
<feature type="region of interest" description="Disordered" evidence="6">
    <location>
        <begin position="416"/>
        <end position="452"/>
    </location>
</feature>
<dbReference type="PROSITE" id="PS00463">
    <property type="entry name" value="ZN2_CY6_FUNGAL_1"/>
    <property type="match status" value="1"/>
</dbReference>
<dbReference type="SUPFAM" id="SSF53474">
    <property type="entry name" value="alpha/beta-Hydrolases"/>
    <property type="match status" value="1"/>
</dbReference>
<organism evidence="8 9">
    <name type="scientific">Talaromyces rugulosus</name>
    <name type="common">Penicillium rugulosum</name>
    <dbReference type="NCBI Taxonomy" id="121627"/>
    <lineage>
        <taxon>Eukaryota</taxon>
        <taxon>Fungi</taxon>
        <taxon>Dikarya</taxon>
        <taxon>Ascomycota</taxon>
        <taxon>Pezizomycotina</taxon>
        <taxon>Eurotiomycetes</taxon>
        <taxon>Eurotiomycetidae</taxon>
        <taxon>Eurotiales</taxon>
        <taxon>Trichocomaceae</taxon>
        <taxon>Talaromyces</taxon>
        <taxon>Talaromyces sect. Islandici</taxon>
    </lineage>
</organism>
<dbReference type="Gene3D" id="4.10.240.10">
    <property type="entry name" value="Zn(2)-C6 fungal-type DNA-binding domain"/>
    <property type="match status" value="1"/>
</dbReference>
<dbReference type="InterPro" id="IPR001138">
    <property type="entry name" value="Zn2Cys6_DnaBD"/>
</dbReference>
<gene>
    <name evidence="8" type="ORF">TRUGW13939_07268</name>
</gene>
<evidence type="ECO:0000313" key="8">
    <source>
        <dbReference type="EMBL" id="QKX60126.1"/>
    </source>
</evidence>
<dbReference type="GO" id="GO:0008270">
    <property type="term" value="F:zinc ion binding"/>
    <property type="evidence" value="ECO:0007669"/>
    <property type="project" value="InterPro"/>
</dbReference>
<dbReference type="KEGG" id="trg:TRUGW13939_07268"/>
<feature type="region of interest" description="Disordered" evidence="6">
    <location>
        <begin position="599"/>
        <end position="624"/>
    </location>
</feature>
<evidence type="ECO:0000256" key="6">
    <source>
        <dbReference type="SAM" id="MobiDB-lite"/>
    </source>
</evidence>
<feature type="compositionally biased region" description="Polar residues" evidence="6">
    <location>
        <begin position="1247"/>
        <end position="1257"/>
    </location>
</feature>
<dbReference type="EMBL" id="CP055901">
    <property type="protein sequence ID" value="QKX60126.1"/>
    <property type="molecule type" value="Genomic_DNA"/>
</dbReference>
<dbReference type="InterPro" id="IPR051127">
    <property type="entry name" value="Fungal_SecMet_Regulators"/>
</dbReference>
<dbReference type="GO" id="GO:0005634">
    <property type="term" value="C:nucleus"/>
    <property type="evidence" value="ECO:0007669"/>
    <property type="project" value="TreeGrafter"/>
</dbReference>